<dbReference type="PANTHER" id="PTHR12110:SF53">
    <property type="entry name" value="BLR5974 PROTEIN"/>
    <property type="match status" value="1"/>
</dbReference>
<dbReference type="Gene3D" id="3.20.20.150">
    <property type="entry name" value="Divalent-metal-dependent TIM barrel enzymes"/>
    <property type="match status" value="1"/>
</dbReference>
<gene>
    <name evidence="2" type="ORF">FEM03_11070</name>
</gene>
<keyword evidence="2" id="KW-0413">Isomerase</keyword>
<dbReference type="OrthoDB" id="186629at2"/>
<dbReference type="InterPro" id="IPR036237">
    <property type="entry name" value="Xyl_isomerase-like_sf"/>
</dbReference>
<evidence type="ECO:0000313" key="3">
    <source>
        <dbReference type="Proteomes" id="UP000306196"/>
    </source>
</evidence>
<reference evidence="2 3" key="1">
    <citation type="submission" date="2019-05" db="EMBL/GenBank/DDBJ databases">
        <title>Verrucobacter flavum gen. nov., sp. nov. a new member of the family Verrucomicrobiaceae.</title>
        <authorList>
            <person name="Szuroczki S."/>
            <person name="Abbaszade G."/>
            <person name="Szabo A."/>
            <person name="Felfoldi T."/>
            <person name="Schumann P."/>
            <person name="Boka K."/>
            <person name="Keki Z."/>
            <person name="Toumi M."/>
            <person name="Toth E."/>
        </authorList>
    </citation>
    <scope>NUCLEOTIDE SEQUENCE [LARGE SCALE GENOMIC DNA]</scope>
    <source>
        <strain evidence="2 3">MG-N-17</strain>
    </source>
</reference>
<dbReference type="Pfam" id="PF01261">
    <property type="entry name" value="AP_endonuc_2"/>
    <property type="match status" value="1"/>
</dbReference>
<accession>A0A5R8KEW7</accession>
<dbReference type="SUPFAM" id="SSF51658">
    <property type="entry name" value="Xylose isomerase-like"/>
    <property type="match status" value="1"/>
</dbReference>
<evidence type="ECO:0000313" key="2">
    <source>
        <dbReference type="EMBL" id="TLD70840.1"/>
    </source>
</evidence>
<evidence type="ECO:0000259" key="1">
    <source>
        <dbReference type="Pfam" id="PF01261"/>
    </source>
</evidence>
<dbReference type="AlphaFoldDB" id="A0A5R8KEW7"/>
<dbReference type="RefSeq" id="WP_138086310.1">
    <property type="nucleotide sequence ID" value="NZ_VAUV01000007.1"/>
</dbReference>
<feature type="domain" description="Xylose isomerase-like TIM barrel" evidence="1">
    <location>
        <begin position="21"/>
        <end position="272"/>
    </location>
</feature>
<protein>
    <submittedName>
        <fullName evidence="2">Sugar phosphate isomerase/epimerase</fullName>
    </submittedName>
</protein>
<name>A0A5R8KEW7_9BACT</name>
<proteinExistence type="predicted"/>
<dbReference type="InterPro" id="IPR013022">
    <property type="entry name" value="Xyl_isomerase-like_TIM-brl"/>
</dbReference>
<dbReference type="Proteomes" id="UP000306196">
    <property type="component" value="Unassembled WGS sequence"/>
</dbReference>
<dbReference type="EMBL" id="VAUV01000007">
    <property type="protein sequence ID" value="TLD70840.1"/>
    <property type="molecule type" value="Genomic_DNA"/>
</dbReference>
<keyword evidence="3" id="KW-1185">Reference proteome</keyword>
<comment type="caution">
    <text evidence="2">The sequence shown here is derived from an EMBL/GenBank/DDBJ whole genome shotgun (WGS) entry which is preliminary data.</text>
</comment>
<dbReference type="InterPro" id="IPR050312">
    <property type="entry name" value="IolE/XylAMocC-like"/>
</dbReference>
<sequence>MLSLSSCWNSHRHLEGDDIVKDALRLGFEYIELSHGLKVTHLPDIINRVNRREIKISSVHNFCPSPVEVMMDAPDVYEYTSLRRAERERALDLTRRTLETTARLGADRVVIHLGCVRMRPYTDRLETLVDQGKIYSRDYNRLKLEFVTKRAKVAQRYLDRSRSALDLLLPLCEEHRIKLGIETRSHFEQVPSEAEMFQLVDHYKDSPWIGFWHDFGHVQRKANLGLLNHLEFLTKIAPRLIGCHIHDVTWPAQDHRVPFTGGDVDFDTLIPLIPKDIPWVWELSPTQRQSVVAQQLPIWKSRFGN</sequence>
<dbReference type="PANTHER" id="PTHR12110">
    <property type="entry name" value="HYDROXYPYRUVATE ISOMERASE"/>
    <property type="match status" value="1"/>
</dbReference>
<dbReference type="GO" id="GO:0016853">
    <property type="term" value="F:isomerase activity"/>
    <property type="evidence" value="ECO:0007669"/>
    <property type="project" value="UniProtKB-KW"/>
</dbReference>
<organism evidence="2 3">
    <name type="scientific">Phragmitibacter flavus</name>
    <dbReference type="NCBI Taxonomy" id="2576071"/>
    <lineage>
        <taxon>Bacteria</taxon>
        <taxon>Pseudomonadati</taxon>
        <taxon>Verrucomicrobiota</taxon>
        <taxon>Verrucomicrobiia</taxon>
        <taxon>Verrucomicrobiales</taxon>
        <taxon>Verrucomicrobiaceae</taxon>
        <taxon>Phragmitibacter</taxon>
    </lineage>
</organism>